<evidence type="ECO:0000256" key="1">
    <source>
        <dbReference type="SAM" id="Phobius"/>
    </source>
</evidence>
<keyword evidence="1" id="KW-0472">Membrane</keyword>
<dbReference type="Pfam" id="PF06961">
    <property type="entry name" value="DUF1294"/>
    <property type="match status" value="1"/>
</dbReference>
<dbReference type="InterPro" id="IPR010718">
    <property type="entry name" value="DUF1294"/>
</dbReference>
<evidence type="ECO:0000313" key="2">
    <source>
        <dbReference type="EMBL" id="MBC3884734.1"/>
    </source>
</evidence>
<comment type="caution">
    <text evidence="2">The sequence shown here is derived from an EMBL/GenBank/DDBJ whole genome shotgun (WGS) entry which is preliminary data.</text>
</comment>
<feature type="transmembrane region" description="Helical" evidence="1">
    <location>
        <begin position="6"/>
        <end position="23"/>
    </location>
</feature>
<keyword evidence="1" id="KW-0812">Transmembrane</keyword>
<feature type="transmembrane region" description="Helical" evidence="1">
    <location>
        <begin position="75"/>
        <end position="94"/>
    </location>
</feature>
<keyword evidence="3" id="KW-1185">Reference proteome</keyword>
<dbReference type="InterPro" id="IPR012156">
    <property type="entry name" value="Cold_shock_CspA"/>
</dbReference>
<dbReference type="PIRSF" id="PIRSF002599">
    <property type="entry name" value="Cold_shock_A"/>
    <property type="match status" value="1"/>
</dbReference>
<sequence>MQMFPGWLLLLGWYGVISTYCFLAYVIDKRAAVRRQYRISERRLLLLSLLGGWPGAWLAHRLLRHKIAKPSFQRRFAWMLVLHLMLVLLLLMALMAGSHHFGMLAGIF</sequence>
<keyword evidence="1" id="KW-1133">Transmembrane helix</keyword>
<reference evidence="2 3" key="1">
    <citation type="submission" date="2020-08" db="EMBL/GenBank/DDBJ databases">
        <title>Novel species isolated from subtropical streams in China.</title>
        <authorList>
            <person name="Lu H."/>
        </authorList>
    </citation>
    <scope>NUCLEOTIDE SEQUENCE [LARGE SCALE GENOMIC DNA]</scope>
    <source>
        <strain evidence="2 3">FT31W</strain>
    </source>
</reference>
<protein>
    <submittedName>
        <fullName evidence="2">DUF1294 domain-containing protein</fullName>
    </submittedName>
</protein>
<proteinExistence type="predicted"/>
<dbReference type="Proteomes" id="UP000613113">
    <property type="component" value="Unassembled WGS sequence"/>
</dbReference>
<gene>
    <name evidence="2" type="ORF">H8K27_06310</name>
</gene>
<dbReference type="RefSeq" id="WP_186862328.1">
    <property type="nucleotide sequence ID" value="NZ_JACOGC010000002.1"/>
</dbReference>
<organism evidence="2 3">
    <name type="scientific">Undibacterium griseum</name>
    <dbReference type="NCBI Taxonomy" id="2762295"/>
    <lineage>
        <taxon>Bacteria</taxon>
        <taxon>Pseudomonadati</taxon>
        <taxon>Pseudomonadota</taxon>
        <taxon>Betaproteobacteria</taxon>
        <taxon>Burkholderiales</taxon>
        <taxon>Oxalobacteraceae</taxon>
        <taxon>Undibacterium</taxon>
    </lineage>
</organism>
<accession>A0ABR6YLG7</accession>
<evidence type="ECO:0000313" key="3">
    <source>
        <dbReference type="Proteomes" id="UP000613113"/>
    </source>
</evidence>
<name>A0ABR6YLG7_9BURK</name>
<dbReference type="EMBL" id="JACOGC010000002">
    <property type="protein sequence ID" value="MBC3884734.1"/>
    <property type="molecule type" value="Genomic_DNA"/>
</dbReference>